<dbReference type="CDD" id="cd02110">
    <property type="entry name" value="SO_family_Moco_dimer"/>
    <property type="match status" value="1"/>
</dbReference>
<feature type="domain" description="Moybdenum cofactor oxidoreductase dimerisation" evidence="6">
    <location>
        <begin position="295"/>
        <end position="406"/>
    </location>
</feature>
<evidence type="ECO:0000313" key="8">
    <source>
        <dbReference type="Proteomes" id="UP001225596"/>
    </source>
</evidence>
<keyword evidence="3" id="KW-0479">Metal-binding</keyword>
<dbReference type="InterPro" id="IPR005066">
    <property type="entry name" value="MoCF_OxRdtse_dimer"/>
</dbReference>
<dbReference type="RefSeq" id="WP_338436806.1">
    <property type="nucleotide sequence ID" value="NZ_JAUYVH010000005.1"/>
</dbReference>
<dbReference type="Pfam" id="PF00174">
    <property type="entry name" value="Oxidored_molyb"/>
    <property type="match status" value="1"/>
</dbReference>
<dbReference type="PANTHER" id="PTHR19372:SF7">
    <property type="entry name" value="SULFITE OXIDASE, MITOCHONDRIAL"/>
    <property type="match status" value="1"/>
</dbReference>
<keyword evidence="4" id="KW-0560">Oxidoreductase</keyword>
<evidence type="ECO:0000313" key="7">
    <source>
        <dbReference type="EMBL" id="MDQ9170873.1"/>
    </source>
</evidence>
<dbReference type="InterPro" id="IPR014756">
    <property type="entry name" value="Ig_E-set"/>
</dbReference>
<feature type="domain" description="Oxidoreductase molybdopterin-binding" evidence="5">
    <location>
        <begin position="110"/>
        <end position="274"/>
    </location>
</feature>
<accession>A0ABU1BRF8</accession>
<sequence length="416" mass="44112">MLSSPRIPERNVTDPGRRRLLGGAIGTFAIGLGGFSQTALAQTVAATGTPVPASKPLPQYTAWKEADALIVHSSNTLETRRSAYGSGVITPADRLFVRNNVPPPDPSIVADPDAWTVAIEGVKNPRSLSVAELKGMGLETTAAVLQCSGNGRGFFPSKPSGTPWTVGAAGCVIWSGVPVRSLAQALGGPVEGVVYMTGTGGEAIPQGVDPKSVLVERSVPIKAMEDALLAWEMNGEPVPLAHGGPLRLVVPGYSGVNNIKYIKRLAFTPKQSDARIMESRYRMTPPGEKGNPNQASIWEMGVKSWITSPGTDGEQMKAGRHMIEGVAFGGTNAVKSVEVSVDGGRTWQEARLVGPDLGRFAWRQFALPVDLRPGSYVLASRATDVNGKVQDELRIDNSAGYNNTSWRDHALPVMVA</sequence>
<gene>
    <name evidence="7" type="ORF">Q8A64_10670</name>
</gene>
<protein>
    <submittedName>
        <fullName evidence="7">Sulfite oxidase</fullName>
    </submittedName>
</protein>
<name>A0ABU1BRF8_9BURK</name>
<dbReference type="Gene3D" id="3.90.420.10">
    <property type="entry name" value="Oxidoreductase, molybdopterin-binding domain"/>
    <property type="match status" value="1"/>
</dbReference>
<proteinExistence type="predicted"/>
<evidence type="ECO:0000259" key="5">
    <source>
        <dbReference type="Pfam" id="PF00174"/>
    </source>
</evidence>
<dbReference type="Pfam" id="PF03404">
    <property type="entry name" value="Mo-co_dimer"/>
    <property type="match status" value="1"/>
</dbReference>
<organism evidence="7 8">
    <name type="scientific">Keguizhuia sedimenti</name>
    <dbReference type="NCBI Taxonomy" id="3064264"/>
    <lineage>
        <taxon>Bacteria</taxon>
        <taxon>Pseudomonadati</taxon>
        <taxon>Pseudomonadota</taxon>
        <taxon>Betaproteobacteria</taxon>
        <taxon>Burkholderiales</taxon>
        <taxon>Oxalobacteraceae</taxon>
        <taxon>Keguizhuia</taxon>
    </lineage>
</organism>
<dbReference type="PANTHER" id="PTHR19372">
    <property type="entry name" value="SULFITE REDUCTASE"/>
    <property type="match status" value="1"/>
</dbReference>
<comment type="caution">
    <text evidence="7">The sequence shown here is derived from an EMBL/GenBank/DDBJ whole genome shotgun (WGS) entry which is preliminary data.</text>
</comment>
<dbReference type="InterPro" id="IPR036374">
    <property type="entry name" value="OxRdtase_Mopterin-bd_sf"/>
</dbReference>
<dbReference type="PRINTS" id="PR00407">
    <property type="entry name" value="EUMOPTERIN"/>
</dbReference>
<comment type="cofactor">
    <cofactor evidence="1">
        <name>Mo-molybdopterin</name>
        <dbReference type="ChEBI" id="CHEBI:71302"/>
    </cofactor>
</comment>
<reference evidence="7 8" key="1">
    <citation type="submission" date="2023-08" db="EMBL/GenBank/DDBJ databases">
        <title>Oxalobacteraceae gen .nov., isolated from river sludge outside the plant.</title>
        <authorList>
            <person name="Zhao S.Y."/>
        </authorList>
    </citation>
    <scope>NUCLEOTIDE SEQUENCE [LARGE SCALE GENOMIC DNA]</scope>
    <source>
        <strain evidence="7 8">R-40</strain>
    </source>
</reference>
<dbReference type="InterPro" id="IPR008335">
    <property type="entry name" value="Mopterin_OxRdtase_euk"/>
</dbReference>
<dbReference type="Proteomes" id="UP001225596">
    <property type="component" value="Unassembled WGS sequence"/>
</dbReference>
<dbReference type="SUPFAM" id="SSF56524">
    <property type="entry name" value="Oxidoreductase molybdopterin-binding domain"/>
    <property type="match status" value="1"/>
</dbReference>
<evidence type="ECO:0000256" key="2">
    <source>
        <dbReference type="ARBA" id="ARBA00022505"/>
    </source>
</evidence>
<keyword evidence="2" id="KW-0500">Molybdenum</keyword>
<evidence type="ECO:0000256" key="1">
    <source>
        <dbReference type="ARBA" id="ARBA00001924"/>
    </source>
</evidence>
<evidence type="ECO:0000259" key="6">
    <source>
        <dbReference type="Pfam" id="PF03404"/>
    </source>
</evidence>
<keyword evidence="8" id="KW-1185">Reference proteome</keyword>
<dbReference type="EMBL" id="JAUYVH010000005">
    <property type="protein sequence ID" value="MDQ9170873.1"/>
    <property type="molecule type" value="Genomic_DNA"/>
</dbReference>
<dbReference type="SUPFAM" id="SSF81296">
    <property type="entry name" value="E set domains"/>
    <property type="match status" value="1"/>
</dbReference>
<evidence type="ECO:0000256" key="3">
    <source>
        <dbReference type="ARBA" id="ARBA00022723"/>
    </source>
</evidence>
<evidence type="ECO:0000256" key="4">
    <source>
        <dbReference type="ARBA" id="ARBA00023002"/>
    </source>
</evidence>
<dbReference type="Gene3D" id="2.60.40.650">
    <property type="match status" value="1"/>
</dbReference>
<dbReference type="InterPro" id="IPR000572">
    <property type="entry name" value="OxRdtase_Mopterin-bd_dom"/>
</dbReference>